<dbReference type="EMBL" id="JBGOGF010000001">
    <property type="protein sequence ID" value="MFA1769811.1"/>
    <property type="molecule type" value="Genomic_DNA"/>
</dbReference>
<keyword evidence="3" id="KW-0479">Metal-binding</keyword>
<keyword evidence="4" id="KW-0732">Signal</keyword>
<feature type="signal peptide" evidence="4">
    <location>
        <begin position="1"/>
        <end position="19"/>
    </location>
</feature>
<name>A0ABV4RB52_9BACT</name>
<organism evidence="6 7">
    <name type="scientific">Rufibacter glacialis</name>
    <dbReference type="NCBI Taxonomy" id="1259555"/>
    <lineage>
        <taxon>Bacteria</taxon>
        <taxon>Pseudomonadati</taxon>
        <taxon>Bacteroidota</taxon>
        <taxon>Cytophagia</taxon>
        <taxon>Cytophagales</taxon>
        <taxon>Hymenobacteraceae</taxon>
        <taxon>Rufibacter</taxon>
    </lineage>
</organism>
<feature type="binding site" evidence="3">
    <location>
        <position position="147"/>
    </location>
    <ligand>
        <name>Zn(2+)</name>
        <dbReference type="ChEBI" id="CHEBI:29105"/>
    </ligand>
</feature>
<feature type="binding site" evidence="3">
    <location>
        <position position="101"/>
    </location>
    <ligand>
        <name>Zn(2+)</name>
        <dbReference type="ChEBI" id="CHEBI:29105"/>
    </ligand>
</feature>
<dbReference type="InterPro" id="IPR011057">
    <property type="entry name" value="Mss4-like_sf"/>
</dbReference>
<evidence type="ECO:0000256" key="1">
    <source>
        <dbReference type="ARBA" id="ARBA00023002"/>
    </source>
</evidence>
<dbReference type="RefSeq" id="WP_225840685.1">
    <property type="nucleotide sequence ID" value="NZ_BMMG01000002.1"/>
</dbReference>
<feature type="active site" description="Nucleophile" evidence="3">
    <location>
        <position position="170"/>
    </location>
</feature>
<keyword evidence="7" id="KW-1185">Reference proteome</keyword>
<dbReference type="GO" id="GO:0033743">
    <property type="term" value="F:peptide-methionine (R)-S-oxide reductase activity"/>
    <property type="evidence" value="ECO:0007669"/>
    <property type="project" value="UniProtKB-EC"/>
</dbReference>
<feature type="binding site" evidence="3">
    <location>
        <position position="150"/>
    </location>
    <ligand>
        <name>Zn(2+)</name>
        <dbReference type="ChEBI" id="CHEBI:29105"/>
    </ligand>
</feature>
<keyword evidence="3" id="KW-0862">Zinc</keyword>
<evidence type="ECO:0000313" key="6">
    <source>
        <dbReference type="EMBL" id="MFA1769811.1"/>
    </source>
</evidence>
<protein>
    <recommendedName>
        <fullName evidence="3">Peptide methionine sulfoxide reductase MsrB</fullName>
        <ecNumber evidence="3">1.8.4.12</ecNumber>
    </recommendedName>
    <alternativeName>
        <fullName evidence="3">Peptide-methionine (R)-S-oxide reductase</fullName>
    </alternativeName>
</protein>
<keyword evidence="1 3" id="KW-0560">Oxidoreductase</keyword>
<dbReference type="Proteomes" id="UP001570846">
    <property type="component" value="Unassembled WGS sequence"/>
</dbReference>
<dbReference type="Gene3D" id="2.170.150.20">
    <property type="entry name" value="Peptide methionine sulfoxide reductase"/>
    <property type="match status" value="1"/>
</dbReference>
<dbReference type="PANTHER" id="PTHR10173">
    <property type="entry name" value="METHIONINE SULFOXIDE REDUCTASE"/>
    <property type="match status" value="1"/>
</dbReference>
<comment type="cofactor">
    <cofactor evidence="3">
        <name>Zn(2+)</name>
        <dbReference type="ChEBI" id="CHEBI:29105"/>
    </cofactor>
    <text evidence="3">Binds 1 zinc ion per subunit. The zinc ion is important for the structural integrity of the protein.</text>
</comment>
<reference evidence="6 7" key="1">
    <citation type="submission" date="2024-08" db="EMBL/GenBank/DDBJ databases">
        <authorList>
            <person name="Wei W."/>
        </authorList>
    </citation>
    <scope>NUCLEOTIDE SEQUENCE [LARGE SCALE GENOMIC DNA]</scope>
    <source>
        <strain evidence="6 7">XU2</strain>
    </source>
</reference>
<accession>A0ABV4RB52</accession>
<feature type="chain" id="PRO_5046476025" description="Peptide methionine sulfoxide reductase MsrB" evidence="4">
    <location>
        <begin position="20"/>
        <end position="182"/>
    </location>
</feature>
<evidence type="ECO:0000256" key="3">
    <source>
        <dbReference type="HAMAP-Rule" id="MF_01400"/>
    </source>
</evidence>
<comment type="caution">
    <text evidence="6">The sequence shown here is derived from an EMBL/GenBank/DDBJ whole genome shotgun (WGS) entry which is preliminary data.</text>
</comment>
<proteinExistence type="inferred from homology"/>
<dbReference type="PANTHER" id="PTHR10173:SF52">
    <property type="entry name" value="METHIONINE-R-SULFOXIDE REDUCTASE B1"/>
    <property type="match status" value="1"/>
</dbReference>
<dbReference type="InterPro" id="IPR028427">
    <property type="entry name" value="Met_Sox_Rdtase_MsrB"/>
</dbReference>
<dbReference type="InterPro" id="IPR002579">
    <property type="entry name" value="Met_Sox_Rdtase_MsrB_dom"/>
</dbReference>
<dbReference type="NCBIfam" id="TIGR00357">
    <property type="entry name" value="peptide-methionine (R)-S-oxide reductase MsrB"/>
    <property type="match status" value="1"/>
</dbReference>
<dbReference type="Pfam" id="PF01641">
    <property type="entry name" value="SelR"/>
    <property type="match status" value="1"/>
</dbReference>
<dbReference type="PROSITE" id="PS51790">
    <property type="entry name" value="MSRB"/>
    <property type="match status" value="1"/>
</dbReference>
<evidence type="ECO:0000256" key="2">
    <source>
        <dbReference type="ARBA" id="ARBA00048488"/>
    </source>
</evidence>
<dbReference type="SUPFAM" id="SSF51316">
    <property type="entry name" value="Mss4-like"/>
    <property type="match status" value="1"/>
</dbReference>
<comment type="catalytic activity">
    <reaction evidence="2 3">
        <text>L-methionyl-[protein] + [thioredoxin]-disulfide + H2O = L-methionyl-(R)-S-oxide-[protein] + [thioredoxin]-dithiol</text>
        <dbReference type="Rhea" id="RHEA:24164"/>
        <dbReference type="Rhea" id="RHEA-COMP:10698"/>
        <dbReference type="Rhea" id="RHEA-COMP:10700"/>
        <dbReference type="Rhea" id="RHEA-COMP:12313"/>
        <dbReference type="Rhea" id="RHEA-COMP:12314"/>
        <dbReference type="ChEBI" id="CHEBI:15377"/>
        <dbReference type="ChEBI" id="CHEBI:16044"/>
        <dbReference type="ChEBI" id="CHEBI:29950"/>
        <dbReference type="ChEBI" id="CHEBI:45764"/>
        <dbReference type="ChEBI" id="CHEBI:50058"/>
        <dbReference type="EC" id="1.8.4.12"/>
    </reaction>
</comment>
<feature type="domain" description="MsrB" evidence="5">
    <location>
        <begin position="59"/>
        <end position="181"/>
    </location>
</feature>
<sequence length="182" mass="19942">MNAFSASLGLALITCLAMGCAQKDASRTTTAASGQEPFSAQQTKALDQVQPQFTVVKTEEEWKKILDSEQYYVLREKGTERAFSGELNKNKQKGTYSCAACGNPMFSSDTKFESGTGWPSFYQPLNAQAVLEEPDVEMGMLRTEVLCSRCGGHLGHVFDDGPKPTGLRYCLNSVALKFTKEN</sequence>
<evidence type="ECO:0000259" key="5">
    <source>
        <dbReference type="PROSITE" id="PS51790"/>
    </source>
</evidence>
<dbReference type="EC" id="1.8.4.12" evidence="3"/>
<evidence type="ECO:0000256" key="4">
    <source>
        <dbReference type="SAM" id="SignalP"/>
    </source>
</evidence>
<feature type="binding site" evidence="3">
    <location>
        <position position="98"/>
    </location>
    <ligand>
        <name>Zn(2+)</name>
        <dbReference type="ChEBI" id="CHEBI:29105"/>
    </ligand>
</feature>
<comment type="similarity">
    <text evidence="3">Belongs to the MsrB Met sulfoxide reductase family.</text>
</comment>
<dbReference type="HAMAP" id="MF_01400">
    <property type="entry name" value="MsrB"/>
    <property type="match status" value="1"/>
</dbReference>
<evidence type="ECO:0000313" key="7">
    <source>
        <dbReference type="Proteomes" id="UP001570846"/>
    </source>
</evidence>
<gene>
    <name evidence="3 6" type="primary">msrB</name>
    <name evidence="6" type="ORF">ACD591_00790</name>
</gene>